<evidence type="ECO:0000313" key="1">
    <source>
        <dbReference type="EMBL" id="SVD75236.1"/>
    </source>
</evidence>
<accession>A0A382XW22</accession>
<proteinExistence type="predicted"/>
<dbReference type="EMBL" id="UINC01170941">
    <property type="protein sequence ID" value="SVD75236.1"/>
    <property type="molecule type" value="Genomic_DNA"/>
</dbReference>
<gene>
    <name evidence="1" type="ORF">METZ01_LOCUS428090</name>
</gene>
<dbReference type="AlphaFoldDB" id="A0A382XW22"/>
<protein>
    <submittedName>
        <fullName evidence="1">Uncharacterized protein</fullName>
    </submittedName>
</protein>
<feature type="non-terminal residue" evidence="1">
    <location>
        <position position="29"/>
    </location>
</feature>
<name>A0A382XW22_9ZZZZ</name>
<organism evidence="1">
    <name type="scientific">marine metagenome</name>
    <dbReference type="NCBI Taxonomy" id="408172"/>
    <lineage>
        <taxon>unclassified sequences</taxon>
        <taxon>metagenomes</taxon>
        <taxon>ecological metagenomes</taxon>
    </lineage>
</organism>
<sequence>MDSTLIESAGTRIEKVLDAPPGSVVVPYV</sequence>
<reference evidence="1" key="1">
    <citation type="submission" date="2018-05" db="EMBL/GenBank/DDBJ databases">
        <authorList>
            <person name="Lanie J.A."/>
            <person name="Ng W.-L."/>
            <person name="Kazmierczak K.M."/>
            <person name="Andrzejewski T.M."/>
            <person name="Davidsen T.M."/>
            <person name="Wayne K.J."/>
            <person name="Tettelin H."/>
            <person name="Glass J.I."/>
            <person name="Rusch D."/>
            <person name="Podicherti R."/>
            <person name="Tsui H.-C.T."/>
            <person name="Winkler M.E."/>
        </authorList>
    </citation>
    <scope>NUCLEOTIDE SEQUENCE</scope>
</reference>